<dbReference type="Gene3D" id="2.120.10.30">
    <property type="entry name" value="TolB, C-terminal domain"/>
    <property type="match status" value="1"/>
</dbReference>
<dbReference type="RefSeq" id="WP_127342279.1">
    <property type="nucleotide sequence ID" value="NZ_RJJX01000001.1"/>
</dbReference>
<evidence type="ECO:0000313" key="8">
    <source>
        <dbReference type="Proteomes" id="UP000282985"/>
    </source>
</evidence>
<dbReference type="Gene3D" id="3.30.1330.60">
    <property type="entry name" value="OmpA-like domain"/>
    <property type="match status" value="1"/>
</dbReference>
<organism evidence="7 8">
    <name type="scientific">Ancylomarina longa</name>
    <dbReference type="NCBI Taxonomy" id="2487017"/>
    <lineage>
        <taxon>Bacteria</taxon>
        <taxon>Pseudomonadati</taxon>
        <taxon>Bacteroidota</taxon>
        <taxon>Bacteroidia</taxon>
        <taxon>Marinilabiliales</taxon>
        <taxon>Marinifilaceae</taxon>
        <taxon>Ancylomarina</taxon>
    </lineage>
</organism>
<dbReference type="InterPro" id="IPR011990">
    <property type="entry name" value="TPR-like_helical_dom_sf"/>
</dbReference>
<accession>A0A434B0A0</accession>
<dbReference type="PROSITE" id="PS50005">
    <property type="entry name" value="TPR"/>
    <property type="match status" value="1"/>
</dbReference>
<dbReference type="Gene3D" id="1.25.40.10">
    <property type="entry name" value="Tetratricopeptide repeat domain"/>
    <property type="match status" value="1"/>
</dbReference>
<dbReference type="SUPFAM" id="SSF48452">
    <property type="entry name" value="TPR-like"/>
    <property type="match status" value="1"/>
</dbReference>
<feature type="repeat" description="TPR" evidence="4">
    <location>
        <begin position="52"/>
        <end position="85"/>
    </location>
</feature>
<dbReference type="InterPro" id="IPR050330">
    <property type="entry name" value="Bact_OuterMem_StrucFunc"/>
</dbReference>
<dbReference type="SMART" id="SM00028">
    <property type="entry name" value="TPR"/>
    <property type="match status" value="1"/>
</dbReference>
<evidence type="ECO:0000256" key="1">
    <source>
        <dbReference type="ARBA" id="ARBA00004442"/>
    </source>
</evidence>
<dbReference type="PRINTS" id="PR01021">
    <property type="entry name" value="OMPADOMAIN"/>
</dbReference>
<dbReference type="GO" id="GO:0009279">
    <property type="term" value="C:cell outer membrane"/>
    <property type="evidence" value="ECO:0007669"/>
    <property type="project" value="UniProtKB-SubCell"/>
</dbReference>
<keyword evidence="4" id="KW-0802">TPR repeat</keyword>
<comment type="subcellular location">
    <subcellularLocation>
        <location evidence="1">Cell outer membrane</location>
    </subcellularLocation>
</comment>
<proteinExistence type="predicted"/>
<evidence type="ECO:0000259" key="6">
    <source>
        <dbReference type="PROSITE" id="PS51123"/>
    </source>
</evidence>
<evidence type="ECO:0000313" key="7">
    <source>
        <dbReference type="EMBL" id="RUT80137.1"/>
    </source>
</evidence>
<dbReference type="SUPFAM" id="SSF103088">
    <property type="entry name" value="OmpA-like"/>
    <property type="match status" value="1"/>
</dbReference>
<protein>
    <recommendedName>
        <fullName evidence="6">OmpA-like domain-containing protein</fullName>
    </recommendedName>
</protein>
<dbReference type="PROSITE" id="PS51123">
    <property type="entry name" value="OMPA_2"/>
    <property type="match status" value="1"/>
</dbReference>
<dbReference type="InterPro" id="IPR006664">
    <property type="entry name" value="OMP_bac"/>
</dbReference>
<reference evidence="7 8" key="1">
    <citation type="submission" date="2018-11" db="EMBL/GenBank/DDBJ databases">
        <title>Parancylomarina longa gen. nov., sp. nov., isolated from sediments of southern Okinawa.</title>
        <authorList>
            <person name="Fu T."/>
        </authorList>
    </citation>
    <scope>NUCLEOTIDE SEQUENCE [LARGE SCALE GENOMIC DNA]</scope>
    <source>
        <strain evidence="7 8">T3-2 S1-C</strain>
    </source>
</reference>
<keyword evidence="3" id="KW-0998">Cell outer membrane</keyword>
<name>A0A434B0A0_9BACT</name>
<dbReference type="OrthoDB" id="1488841at2"/>
<dbReference type="InterPro" id="IPR011659">
    <property type="entry name" value="WD40"/>
</dbReference>
<sequence>MISRISILFCFIFVSLSLSGQNRFSHRGDKAFAKSDYPEAIANYHQVKILNTAVFRKMALAYFALKEFDQSEKYYQKILEEEKTYQDLLALSQIQMEHSNFEVAILFSERAKSLGAPADLVNARILAIKKIAAGKIKQTDFRREELDLHPQGKCLGISQNSDGILFSDRRSRKMPGNSTCQLYEYDPENPQKSKPKLYAPNLDPSSNIGALCWSADGKNLYYTRWYQRKGKQQMEIVEAVQRKGEWQAKSLLSFNSRKFSCAYPALSPDGKIMYFSSNQPGGEGGMDIYMTYRRGNAWSKPIRLGKAINTNGDEVFPRVLKDGNLWFASDGKVGYGKLDLFYAAKSPSGNWGAVKNAGYRYNSSGNDFSVIDYSDSSGRLIVSDVEDKLRDKIYRIEVQEKGRIQFALKDKDSKKPVTGAQVSLKNTVTNKDVRILPGDKGNGVYRFTVIQADVDRGVLYQIEVGKSGYANLTRIFSPKKEGEQIEVLLSKIPNVNKFTTVLKPIAYPDKKIIFSNIYFNVNANQLSDSSRIVLDRFANFWHQHPNLKIRINGHSDAKGSSNINRKLSLFRANKTKDYLISKGIEAEKIQVHAYGEKFIVNGCSDGVDCPEIKQRENRRVELIFVL</sequence>
<dbReference type="InterPro" id="IPR019734">
    <property type="entry name" value="TPR_rpt"/>
</dbReference>
<dbReference type="Pfam" id="PF07676">
    <property type="entry name" value="PD40"/>
    <property type="match status" value="2"/>
</dbReference>
<feature type="domain" description="OmpA-like" evidence="6">
    <location>
        <begin position="508"/>
        <end position="626"/>
    </location>
</feature>
<keyword evidence="2 5" id="KW-0472">Membrane</keyword>
<gene>
    <name evidence="7" type="ORF">DLK05_01925</name>
</gene>
<comment type="caution">
    <text evidence="7">The sequence shown here is derived from an EMBL/GenBank/DDBJ whole genome shotgun (WGS) entry which is preliminary data.</text>
</comment>
<keyword evidence="8" id="KW-1185">Reference proteome</keyword>
<dbReference type="EMBL" id="RJJX01000001">
    <property type="protein sequence ID" value="RUT80137.1"/>
    <property type="molecule type" value="Genomic_DNA"/>
</dbReference>
<evidence type="ECO:0000256" key="3">
    <source>
        <dbReference type="ARBA" id="ARBA00023237"/>
    </source>
</evidence>
<dbReference type="InterPro" id="IPR006665">
    <property type="entry name" value="OmpA-like"/>
</dbReference>
<dbReference type="InterPro" id="IPR011042">
    <property type="entry name" value="6-blade_b-propeller_TolB-like"/>
</dbReference>
<evidence type="ECO:0000256" key="4">
    <source>
        <dbReference type="PROSITE-ProRule" id="PRU00339"/>
    </source>
</evidence>
<dbReference type="AlphaFoldDB" id="A0A434B0A0"/>
<evidence type="ECO:0000256" key="5">
    <source>
        <dbReference type="PROSITE-ProRule" id="PRU00473"/>
    </source>
</evidence>
<dbReference type="InterPro" id="IPR036737">
    <property type="entry name" value="OmpA-like_sf"/>
</dbReference>
<dbReference type="PANTHER" id="PTHR30329">
    <property type="entry name" value="STATOR ELEMENT OF FLAGELLAR MOTOR COMPLEX"/>
    <property type="match status" value="1"/>
</dbReference>
<dbReference type="SUPFAM" id="SSF82171">
    <property type="entry name" value="DPP6 N-terminal domain-like"/>
    <property type="match status" value="1"/>
</dbReference>
<dbReference type="Pfam" id="PF00691">
    <property type="entry name" value="OmpA"/>
    <property type="match status" value="1"/>
</dbReference>
<dbReference type="Proteomes" id="UP000282985">
    <property type="component" value="Unassembled WGS sequence"/>
</dbReference>
<evidence type="ECO:0000256" key="2">
    <source>
        <dbReference type="ARBA" id="ARBA00023136"/>
    </source>
</evidence>
<dbReference type="CDD" id="cd07185">
    <property type="entry name" value="OmpA_C-like"/>
    <property type="match status" value="1"/>
</dbReference>
<dbReference type="PANTHER" id="PTHR30329:SF21">
    <property type="entry name" value="LIPOPROTEIN YIAD-RELATED"/>
    <property type="match status" value="1"/>
</dbReference>